<dbReference type="GO" id="GO:0016747">
    <property type="term" value="F:acyltransferase activity, transferring groups other than amino-acyl groups"/>
    <property type="evidence" value="ECO:0007669"/>
    <property type="project" value="InterPro"/>
</dbReference>
<accession>A0A2U8QWN9</accession>
<dbReference type="SUPFAM" id="SSF55729">
    <property type="entry name" value="Acyl-CoA N-acyltransferases (Nat)"/>
    <property type="match status" value="1"/>
</dbReference>
<dbReference type="PANTHER" id="PTHR43792:SF1">
    <property type="entry name" value="N-ACETYLTRANSFERASE DOMAIN-CONTAINING PROTEIN"/>
    <property type="match status" value="1"/>
</dbReference>
<keyword evidence="3" id="KW-1185">Reference proteome</keyword>
<dbReference type="KEGG" id="fse:DI487_11790"/>
<feature type="domain" description="N-acetyltransferase" evidence="1">
    <location>
        <begin position="9"/>
        <end position="165"/>
    </location>
</feature>
<reference evidence="2 3" key="1">
    <citation type="submission" date="2018-05" db="EMBL/GenBank/DDBJ databases">
        <title>Flavobacterium sp. MEBiC07310.</title>
        <authorList>
            <person name="Baek K."/>
        </authorList>
    </citation>
    <scope>NUCLEOTIDE SEQUENCE [LARGE SCALE GENOMIC DNA]</scope>
    <source>
        <strain evidence="2 3">MEBiC07310</strain>
    </source>
</reference>
<dbReference type="PROSITE" id="PS51186">
    <property type="entry name" value="GNAT"/>
    <property type="match status" value="1"/>
</dbReference>
<dbReference type="PANTHER" id="PTHR43792">
    <property type="entry name" value="GNAT FAMILY, PUTATIVE (AFU_ORTHOLOGUE AFUA_3G00765)-RELATED-RELATED"/>
    <property type="match status" value="1"/>
</dbReference>
<organism evidence="2 3">
    <name type="scientific">Flavobacterium sediminis</name>
    <dbReference type="NCBI Taxonomy" id="2201181"/>
    <lineage>
        <taxon>Bacteria</taxon>
        <taxon>Pseudomonadati</taxon>
        <taxon>Bacteroidota</taxon>
        <taxon>Flavobacteriia</taxon>
        <taxon>Flavobacteriales</taxon>
        <taxon>Flavobacteriaceae</taxon>
        <taxon>Flavobacterium</taxon>
    </lineage>
</organism>
<dbReference type="RefSeq" id="WP_109569828.1">
    <property type="nucleotide sequence ID" value="NZ_CP029463.1"/>
</dbReference>
<evidence type="ECO:0000313" key="2">
    <source>
        <dbReference type="EMBL" id="AWM14469.1"/>
    </source>
</evidence>
<dbReference type="InterPro" id="IPR016181">
    <property type="entry name" value="Acyl_CoA_acyltransferase"/>
</dbReference>
<dbReference type="EMBL" id="CP029463">
    <property type="protein sequence ID" value="AWM14469.1"/>
    <property type="molecule type" value="Genomic_DNA"/>
</dbReference>
<dbReference type="InterPro" id="IPR051531">
    <property type="entry name" value="N-acetyltransferase"/>
</dbReference>
<dbReference type="Pfam" id="PF13302">
    <property type="entry name" value="Acetyltransf_3"/>
    <property type="match status" value="1"/>
</dbReference>
<dbReference type="OrthoDB" id="9788916at2"/>
<proteinExistence type="predicted"/>
<protein>
    <submittedName>
        <fullName evidence="2">N-acetyltransferase</fullName>
    </submittedName>
</protein>
<sequence length="165" mass="19206">MKILETDRLILREFEPDDADFLFLLNQNSNVIRYTGDAPFLSVKEANDFIKNYLDYKIFGTGRWLVIEKEKNTSIGWCGLKNHDHEFIDLGFRFLEETWNKGYATEAAQACLDYGFNQLHFTEIIGRTMPENTASQRVLEKVGMQFSHQETVEGLHEALIYKISK</sequence>
<evidence type="ECO:0000259" key="1">
    <source>
        <dbReference type="PROSITE" id="PS51186"/>
    </source>
</evidence>
<dbReference type="Proteomes" id="UP000245429">
    <property type="component" value="Chromosome"/>
</dbReference>
<dbReference type="InterPro" id="IPR000182">
    <property type="entry name" value="GNAT_dom"/>
</dbReference>
<dbReference type="AlphaFoldDB" id="A0A2U8QWN9"/>
<name>A0A2U8QWN9_9FLAO</name>
<evidence type="ECO:0000313" key="3">
    <source>
        <dbReference type="Proteomes" id="UP000245429"/>
    </source>
</evidence>
<gene>
    <name evidence="2" type="ORF">DI487_11790</name>
</gene>
<dbReference type="Gene3D" id="3.40.630.30">
    <property type="match status" value="1"/>
</dbReference>
<keyword evidence="2" id="KW-0808">Transferase</keyword>